<evidence type="ECO:0000256" key="1">
    <source>
        <dbReference type="ARBA" id="ARBA00001961"/>
    </source>
</evidence>
<reference evidence="9 10" key="1">
    <citation type="submission" date="2019-03" db="EMBL/GenBank/DDBJ databases">
        <title>Genomic Encyclopedia of Type Strains, Phase IV (KMG-IV): sequencing the most valuable type-strain genomes for metagenomic binning, comparative biology and taxonomic classification.</title>
        <authorList>
            <person name="Goeker M."/>
        </authorList>
    </citation>
    <scope>NUCLEOTIDE SEQUENCE [LARGE SCALE GENOMIC DNA]</scope>
    <source>
        <strain evidence="9 10">DSM 104836</strain>
    </source>
</reference>
<comment type="cofactor">
    <cofactor evidence="7">
        <name>Fe(2+)</name>
        <dbReference type="ChEBI" id="CHEBI:29033"/>
    </cofactor>
    <text evidence="7">Binds 1 Fe(2+) ion per subunit.</text>
</comment>
<dbReference type="Pfam" id="PF18331">
    <property type="entry name" value="PKHD_C"/>
    <property type="match status" value="1"/>
</dbReference>
<feature type="binding site" evidence="7">
    <location>
        <position position="96"/>
    </location>
    <ligand>
        <name>Fe cation</name>
        <dbReference type="ChEBI" id="CHEBI:24875"/>
    </ligand>
</feature>
<dbReference type="PROSITE" id="PS51471">
    <property type="entry name" value="FE2OG_OXY"/>
    <property type="match status" value="1"/>
</dbReference>
<keyword evidence="10" id="KW-1185">Reference proteome</keyword>
<dbReference type="EMBL" id="SLZU01000001">
    <property type="protein sequence ID" value="TCS67146.1"/>
    <property type="molecule type" value="Genomic_DNA"/>
</dbReference>
<dbReference type="NCBIfam" id="NF003974">
    <property type="entry name" value="PRK05467.1-3"/>
    <property type="match status" value="1"/>
</dbReference>
<evidence type="ECO:0000256" key="4">
    <source>
        <dbReference type="ARBA" id="ARBA00022964"/>
    </source>
</evidence>
<dbReference type="InterPro" id="IPR041097">
    <property type="entry name" value="PKHD_C"/>
</dbReference>
<dbReference type="GO" id="GO:0006974">
    <property type="term" value="P:DNA damage response"/>
    <property type="evidence" value="ECO:0007669"/>
    <property type="project" value="TreeGrafter"/>
</dbReference>
<feature type="binding site" evidence="7">
    <location>
        <position position="169"/>
    </location>
    <ligand>
        <name>2-oxoglutarate</name>
        <dbReference type="ChEBI" id="CHEBI:16810"/>
    </ligand>
</feature>
<dbReference type="Gene3D" id="4.10.860.20">
    <property type="entry name" value="Rabenosyn, Rab binding domain"/>
    <property type="match status" value="1"/>
</dbReference>
<proteinExistence type="inferred from homology"/>
<keyword evidence="4 7" id="KW-0223">Dioxygenase</keyword>
<evidence type="ECO:0000256" key="3">
    <source>
        <dbReference type="ARBA" id="ARBA00022896"/>
    </source>
</evidence>
<evidence type="ECO:0000313" key="9">
    <source>
        <dbReference type="EMBL" id="TCS67146.1"/>
    </source>
</evidence>
<evidence type="ECO:0000256" key="5">
    <source>
        <dbReference type="ARBA" id="ARBA00023002"/>
    </source>
</evidence>
<dbReference type="SUPFAM" id="SSF51197">
    <property type="entry name" value="Clavaminate synthase-like"/>
    <property type="match status" value="1"/>
</dbReference>
<accession>A0A4R3JLE9</accession>
<dbReference type="PANTHER" id="PTHR41536">
    <property type="entry name" value="PKHD-TYPE HYDROXYLASE YBIX"/>
    <property type="match status" value="1"/>
</dbReference>
<keyword evidence="6 7" id="KW-0408">Iron</keyword>
<feature type="domain" description="Fe2OG dioxygenase" evidence="8">
    <location>
        <begin position="78"/>
        <end position="178"/>
    </location>
</feature>
<protein>
    <submittedName>
        <fullName evidence="9">PKHD-type hydroxylase</fullName>
    </submittedName>
</protein>
<dbReference type="Gene3D" id="2.60.120.620">
    <property type="entry name" value="q2cbj1_9rhob like domain"/>
    <property type="match status" value="1"/>
</dbReference>
<keyword evidence="5 7" id="KW-0560">Oxidoreductase</keyword>
<comment type="cofactor">
    <cofactor evidence="1 7">
        <name>L-ascorbate</name>
        <dbReference type="ChEBI" id="CHEBI:38290"/>
    </cofactor>
</comment>
<dbReference type="InterPro" id="IPR023550">
    <property type="entry name" value="PKHD_hydroxylase"/>
</dbReference>
<gene>
    <name evidence="9" type="ORF">EDD52_101237</name>
</gene>
<dbReference type="Pfam" id="PF13640">
    <property type="entry name" value="2OG-FeII_Oxy_3"/>
    <property type="match status" value="1"/>
</dbReference>
<dbReference type="NCBIfam" id="NF003975">
    <property type="entry name" value="PRK05467.1-4"/>
    <property type="match status" value="1"/>
</dbReference>
<dbReference type="HAMAP" id="MF_00657">
    <property type="entry name" value="Hydroxyl_YbiX"/>
    <property type="match status" value="1"/>
</dbReference>
<feature type="binding site" evidence="7">
    <location>
        <position position="98"/>
    </location>
    <ligand>
        <name>Fe cation</name>
        <dbReference type="ChEBI" id="CHEBI:24875"/>
    </ligand>
</feature>
<evidence type="ECO:0000313" key="10">
    <source>
        <dbReference type="Proteomes" id="UP000295696"/>
    </source>
</evidence>
<dbReference type="RefSeq" id="WP_132241192.1">
    <property type="nucleotide sequence ID" value="NZ_CBDUOC010000072.1"/>
</dbReference>
<keyword evidence="3 7" id="KW-0847">Vitamin C</keyword>
<dbReference type="InterPro" id="IPR006620">
    <property type="entry name" value="Pro_4_hyd_alph"/>
</dbReference>
<feature type="binding site" evidence="7">
    <location>
        <position position="159"/>
    </location>
    <ligand>
        <name>Fe cation</name>
        <dbReference type="ChEBI" id="CHEBI:24875"/>
    </ligand>
</feature>
<dbReference type="Proteomes" id="UP000295696">
    <property type="component" value="Unassembled WGS sequence"/>
</dbReference>
<evidence type="ECO:0000259" key="8">
    <source>
        <dbReference type="PROSITE" id="PS51471"/>
    </source>
</evidence>
<dbReference type="GO" id="GO:0005506">
    <property type="term" value="F:iron ion binding"/>
    <property type="evidence" value="ECO:0007669"/>
    <property type="project" value="UniProtKB-UniRule"/>
</dbReference>
<dbReference type="InterPro" id="IPR005123">
    <property type="entry name" value="Oxoglu/Fe-dep_dioxygenase_dom"/>
</dbReference>
<evidence type="ECO:0000256" key="7">
    <source>
        <dbReference type="HAMAP-Rule" id="MF_00657"/>
    </source>
</evidence>
<dbReference type="NCBIfam" id="NF003973">
    <property type="entry name" value="PRK05467.1-2"/>
    <property type="match status" value="1"/>
</dbReference>
<dbReference type="OrthoDB" id="9812472at2"/>
<name>A0A4R3JLE9_9RHOB</name>
<evidence type="ECO:0000256" key="2">
    <source>
        <dbReference type="ARBA" id="ARBA00022723"/>
    </source>
</evidence>
<keyword evidence="2 7" id="KW-0479">Metal-binding</keyword>
<dbReference type="GO" id="GO:0016706">
    <property type="term" value="F:2-oxoglutarate-dependent dioxygenase activity"/>
    <property type="evidence" value="ECO:0007669"/>
    <property type="project" value="UniProtKB-UniRule"/>
</dbReference>
<dbReference type="GO" id="GO:0031418">
    <property type="term" value="F:L-ascorbic acid binding"/>
    <property type="evidence" value="ECO:0007669"/>
    <property type="project" value="UniProtKB-KW"/>
</dbReference>
<comment type="caution">
    <text evidence="9">The sequence shown here is derived from an EMBL/GenBank/DDBJ whole genome shotgun (WGS) entry which is preliminary data.</text>
</comment>
<dbReference type="GO" id="GO:0006879">
    <property type="term" value="P:intracellular iron ion homeostasis"/>
    <property type="evidence" value="ECO:0007669"/>
    <property type="project" value="TreeGrafter"/>
</dbReference>
<evidence type="ECO:0000256" key="6">
    <source>
        <dbReference type="ARBA" id="ARBA00023004"/>
    </source>
</evidence>
<dbReference type="PANTHER" id="PTHR41536:SF1">
    <property type="entry name" value="PKHD-TYPE HYDROXYLASE YBIX"/>
    <property type="match status" value="1"/>
</dbReference>
<dbReference type="AlphaFoldDB" id="A0A4R3JLE9"/>
<dbReference type="SMART" id="SM00702">
    <property type="entry name" value="P4Hc"/>
    <property type="match status" value="1"/>
</dbReference>
<organism evidence="9 10">
    <name type="scientific">Primorskyibacter sedentarius</name>
    <dbReference type="NCBI Taxonomy" id="745311"/>
    <lineage>
        <taxon>Bacteria</taxon>
        <taxon>Pseudomonadati</taxon>
        <taxon>Pseudomonadota</taxon>
        <taxon>Alphaproteobacteria</taxon>
        <taxon>Rhodobacterales</taxon>
        <taxon>Roseobacteraceae</taxon>
        <taxon>Primorskyibacter</taxon>
    </lineage>
</organism>
<sequence length="227" mass="25554">MLITIPEVFSRDEVRDIRAQLDAADWQDGRQTAGAQSQEVKRNRQLPATGEVARALGQTILERLGQNPLFLSAALPLRILPPMFNRYESGETFGVHVDNAIRVNPFSGDRLRTDLSMTVFFSDPDEYDGGELIVEDHYGAQEVKLPAGDMVLYPSTSLHEVTPVTRGARVSSFFWLQSMVRSNEQRTILFDLDQTIQTLAGRMGADDAEVVRLTGIYHNMIRQWTEV</sequence>
<dbReference type="InterPro" id="IPR044862">
    <property type="entry name" value="Pro_4_hyd_alph_FE2OG_OXY"/>
</dbReference>